<comment type="similarity">
    <text evidence="5">Belongs to the BPG-independent phosphoglycerate mutase family.</text>
</comment>
<dbReference type="STRING" id="39841.SAMN05660836_00607"/>
<proteinExistence type="inferred from homology"/>
<evidence type="ECO:0000313" key="17">
    <source>
        <dbReference type="Proteomes" id="UP000199611"/>
    </source>
</evidence>
<keyword evidence="7" id="KW-0324">Glycolysis</keyword>
<feature type="binding site" evidence="12">
    <location>
        <begin position="283"/>
        <end position="286"/>
    </location>
    <ligand>
        <name>substrate</name>
    </ligand>
</feature>
<dbReference type="Proteomes" id="UP000199611">
    <property type="component" value="Unassembled WGS sequence"/>
</dbReference>
<dbReference type="NCBIfam" id="TIGR01307">
    <property type="entry name" value="pgm_bpd_ind"/>
    <property type="match status" value="1"/>
</dbReference>
<dbReference type="GO" id="GO:0006096">
    <property type="term" value="P:glycolytic process"/>
    <property type="evidence" value="ECO:0007669"/>
    <property type="project" value="UniProtKB-UniRule"/>
</dbReference>
<dbReference type="EC" id="5.4.2.12" evidence="10"/>
<keyword evidence="9" id="KW-0413">Isomerase</keyword>
<dbReference type="PANTHER" id="PTHR31637:SF0">
    <property type="entry name" value="2,3-BISPHOSPHOGLYCERATE-INDEPENDENT PHOSPHOGLYCERATE MUTASE"/>
    <property type="match status" value="1"/>
</dbReference>
<keyword evidence="6 13" id="KW-0479">Metal-binding</keyword>
<dbReference type="InterPro" id="IPR006124">
    <property type="entry name" value="Metalloenzyme"/>
</dbReference>
<evidence type="ECO:0000259" key="14">
    <source>
        <dbReference type="Pfam" id="PF01676"/>
    </source>
</evidence>
<dbReference type="SUPFAM" id="SSF64158">
    <property type="entry name" value="2,3-Bisphosphoglycerate-independent phosphoglycerate mutase, substrate-binding domain"/>
    <property type="match status" value="1"/>
</dbReference>
<accession>A0A1I4RHE3</accession>
<dbReference type="GO" id="GO:0030145">
    <property type="term" value="F:manganese ion binding"/>
    <property type="evidence" value="ECO:0007669"/>
    <property type="project" value="InterPro"/>
</dbReference>
<dbReference type="InterPro" id="IPR017850">
    <property type="entry name" value="Alkaline_phosphatase_core_sf"/>
</dbReference>
<dbReference type="Pfam" id="PF06415">
    <property type="entry name" value="iPGM_N"/>
    <property type="match status" value="1"/>
</dbReference>
<dbReference type="SUPFAM" id="SSF53649">
    <property type="entry name" value="Alkaline phosphatase-like"/>
    <property type="match status" value="1"/>
</dbReference>
<evidence type="ECO:0000256" key="8">
    <source>
        <dbReference type="ARBA" id="ARBA00023211"/>
    </source>
</evidence>
<dbReference type="InterPro" id="IPR011258">
    <property type="entry name" value="BPG-indep_PGM_N"/>
</dbReference>
<evidence type="ECO:0000256" key="11">
    <source>
        <dbReference type="PIRSR" id="PIRSR001492-1"/>
    </source>
</evidence>
<dbReference type="FunFam" id="3.40.1450.10:FF:000002">
    <property type="entry name" value="2,3-bisphosphoglycerate-independent phosphoglycerate mutase"/>
    <property type="match status" value="1"/>
</dbReference>
<name>A0A1I4RHE3_9BACT</name>
<evidence type="ECO:0000313" key="16">
    <source>
        <dbReference type="EMBL" id="SFM51363.1"/>
    </source>
</evidence>
<comment type="pathway">
    <text evidence="4">Carbohydrate degradation; glycolysis; pyruvate from D-glyceraldehyde 3-phosphate: step 3/5.</text>
</comment>
<keyword evidence="8 13" id="KW-0464">Manganese</keyword>
<reference evidence="16 17" key="1">
    <citation type="submission" date="2016-10" db="EMBL/GenBank/DDBJ databases">
        <authorList>
            <person name="de Groot N.N."/>
        </authorList>
    </citation>
    <scope>NUCLEOTIDE SEQUENCE [LARGE SCALE GENOMIC DNA]</scope>
    <source>
        <strain evidence="16 17">DSM 9990</strain>
    </source>
</reference>
<feature type="binding site" evidence="12">
    <location>
        <position position="203"/>
    </location>
    <ligand>
        <name>substrate</name>
    </ligand>
</feature>
<evidence type="ECO:0000256" key="3">
    <source>
        <dbReference type="ARBA" id="ARBA00002315"/>
    </source>
</evidence>
<organism evidence="16 17">
    <name type="scientific">Thermodesulforhabdus norvegica</name>
    <dbReference type="NCBI Taxonomy" id="39841"/>
    <lineage>
        <taxon>Bacteria</taxon>
        <taxon>Pseudomonadati</taxon>
        <taxon>Thermodesulfobacteriota</taxon>
        <taxon>Syntrophobacteria</taxon>
        <taxon>Syntrophobacterales</taxon>
        <taxon>Thermodesulforhabdaceae</taxon>
        <taxon>Thermodesulforhabdus</taxon>
    </lineage>
</organism>
<evidence type="ECO:0000256" key="4">
    <source>
        <dbReference type="ARBA" id="ARBA00004798"/>
    </source>
</evidence>
<evidence type="ECO:0000256" key="9">
    <source>
        <dbReference type="ARBA" id="ARBA00023235"/>
    </source>
</evidence>
<dbReference type="Pfam" id="PF01676">
    <property type="entry name" value="Metalloenzyme"/>
    <property type="match status" value="1"/>
</dbReference>
<comment type="cofactor">
    <cofactor evidence="2">
        <name>Mn(2+)</name>
        <dbReference type="ChEBI" id="CHEBI:29035"/>
    </cofactor>
</comment>
<feature type="binding site" evidence="13">
    <location>
        <position position="430"/>
    </location>
    <ligand>
        <name>Mn(2+)</name>
        <dbReference type="ChEBI" id="CHEBI:29035"/>
        <label>1</label>
    </ligand>
</feature>
<dbReference type="UniPathway" id="UPA00109">
    <property type="reaction ID" value="UER00186"/>
</dbReference>
<dbReference type="PIRSF" id="PIRSF001492">
    <property type="entry name" value="IPGAM"/>
    <property type="match status" value="1"/>
</dbReference>
<evidence type="ECO:0000259" key="15">
    <source>
        <dbReference type="Pfam" id="PF06415"/>
    </source>
</evidence>
<feature type="binding site" evidence="12">
    <location>
        <begin position="166"/>
        <end position="167"/>
    </location>
    <ligand>
        <name>substrate</name>
    </ligand>
</feature>
<feature type="binding site" evidence="12">
    <location>
        <position position="135"/>
    </location>
    <ligand>
        <name>substrate</name>
    </ligand>
</feature>
<evidence type="ECO:0000256" key="10">
    <source>
        <dbReference type="NCBIfam" id="TIGR01307"/>
    </source>
</evidence>
<feature type="binding site" evidence="12">
    <location>
        <position position="210"/>
    </location>
    <ligand>
        <name>substrate</name>
    </ligand>
</feature>
<feature type="binding site" evidence="13">
    <location>
        <position position="467"/>
    </location>
    <ligand>
        <name>Mn(2+)</name>
        <dbReference type="ChEBI" id="CHEBI:29035"/>
        <label>2</label>
    </ligand>
</feature>
<feature type="binding site" evidence="13">
    <location>
        <position position="426"/>
    </location>
    <ligand>
        <name>Mn(2+)</name>
        <dbReference type="ChEBI" id="CHEBI:29035"/>
        <label>1</label>
    </ligand>
</feature>
<feature type="domain" description="Metalloenzyme" evidence="14">
    <location>
        <begin position="16"/>
        <end position="541"/>
    </location>
</feature>
<dbReference type="OrthoDB" id="9800863at2"/>
<comment type="catalytic activity">
    <reaction evidence="1">
        <text>(2R)-2-phosphoglycerate = (2R)-3-phosphoglycerate</text>
        <dbReference type="Rhea" id="RHEA:15901"/>
        <dbReference type="ChEBI" id="CHEBI:58272"/>
        <dbReference type="ChEBI" id="CHEBI:58289"/>
        <dbReference type="EC" id="5.4.2.12"/>
    </reaction>
</comment>
<dbReference type="GO" id="GO:0006007">
    <property type="term" value="P:glucose catabolic process"/>
    <property type="evidence" value="ECO:0007669"/>
    <property type="project" value="InterPro"/>
</dbReference>
<evidence type="ECO:0000256" key="7">
    <source>
        <dbReference type="ARBA" id="ARBA00023152"/>
    </source>
</evidence>
<dbReference type="Gene3D" id="3.40.720.10">
    <property type="entry name" value="Alkaline Phosphatase, subunit A"/>
    <property type="match status" value="1"/>
</dbReference>
<evidence type="ECO:0000256" key="13">
    <source>
        <dbReference type="PIRSR" id="PIRSR001492-3"/>
    </source>
</evidence>
<dbReference type="CDD" id="cd16010">
    <property type="entry name" value="iPGM"/>
    <property type="match status" value="1"/>
</dbReference>
<feature type="binding site" evidence="13">
    <location>
        <position position="23"/>
    </location>
    <ligand>
        <name>Mn(2+)</name>
        <dbReference type="ChEBI" id="CHEBI:29035"/>
        <label>2</label>
    </ligand>
</feature>
<feature type="active site" description="Phosphoserine intermediate" evidence="11">
    <location>
        <position position="74"/>
    </location>
</feature>
<dbReference type="RefSeq" id="WP_093393364.1">
    <property type="nucleotide sequence ID" value="NZ_FOUU01000001.1"/>
</dbReference>
<gene>
    <name evidence="16" type="ORF">SAMN05660836_00607</name>
</gene>
<dbReference type="AlphaFoldDB" id="A0A1I4RHE3"/>
<evidence type="ECO:0000256" key="12">
    <source>
        <dbReference type="PIRSR" id="PIRSR001492-2"/>
    </source>
</evidence>
<dbReference type="InterPro" id="IPR036646">
    <property type="entry name" value="PGAM_B_sf"/>
</dbReference>
<dbReference type="GO" id="GO:0004619">
    <property type="term" value="F:phosphoglycerate mutase activity"/>
    <property type="evidence" value="ECO:0007669"/>
    <property type="project" value="UniProtKB-UniRule"/>
</dbReference>
<keyword evidence="17" id="KW-1185">Reference proteome</keyword>
<dbReference type="PANTHER" id="PTHR31637">
    <property type="entry name" value="2,3-BISPHOSPHOGLYCERATE-INDEPENDENT PHOSPHOGLYCERATE MUTASE"/>
    <property type="match status" value="1"/>
</dbReference>
<evidence type="ECO:0000256" key="1">
    <source>
        <dbReference type="ARBA" id="ARBA00000370"/>
    </source>
</evidence>
<feature type="binding site" evidence="12">
    <location>
        <position position="358"/>
    </location>
    <ligand>
        <name>substrate</name>
    </ligand>
</feature>
<evidence type="ECO:0000256" key="5">
    <source>
        <dbReference type="ARBA" id="ARBA00008819"/>
    </source>
</evidence>
<evidence type="ECO:0000256" key="2">
    <source>
        <dbReference type="ARBA" id="ARBA00001936"/>
    </source>
</evidence>
<protein>
    <recommendedName>
        <fullName evidence="10">2,3-bisphosphoglycerate-independent phosphoglycerate mutase</fullName>
        <ecNumber evidence="10">5.4.2.12</ecNumber>
    </recommendedName>
</protein>
<dbReference type="EMBL" id="FOUU01000001">
    <property type="protein sequence ID" value="SFM51363.1"/>
    <property type="molecule type" value="Genomic_DNA"/>
</dbReference>
<dbReference type="InterPro" id="IPR005995">
    <property type="entry name" value="Pgm_bpd_ind"/>
</dbReference>
<feature type="domain" description="BPG-independent PGAM N-terminal" evidence="15">
    <location>
        <begin position="94"/>
        <end position="319"/>
    </location>
</feature>
<dbReference type="Gene3D" id="3.40.1450.10">
    <property type="entry name" value="BPG-independent phosphoglycerate mutase, domain B"/>
    <property type="match status" value="1"/>
</dbReference>
<feature type="binding site" evidence="13">
    <location>
        <position position="468"/>
    </location>
    <ligand>
        <name>Mn(2+)</name>
        <dbReference type="ChEBI" id="CHEBI:29035"/>
        <label>2</label>
    </ligand>
</feature>
<dbReference type="GO" id="GO:0005737">
    <property type="term" value="C:cytoplasm"/>
    <property type="evidence" value="ECO:0007669"/>
    <property type="project" value="InterPro"/>
</dbReference>
<comment type="function">
    <text evidence="3">Catalyzes the interconversion of 2-phosphoglycerate and 3-phosphoglycerate.</text>
</comment>
<evidence type="ECO:0000256" key="6">
    <source>
        <dbReference type="ARBA" id="ARBA00022723"/>
    </source>
</evidence>
<sequence length="558" mass="62695">MATREFLILPQRRPGPLVIVIMDGIGYREDVEGNAFRLGYTPHFDWLWNNCPRTLLKAHGTAVGLPSDKDMGNSEVGHNAIGAGRVYAQGARLVNEAIDSGRLFRGKGWRYVVDFCKEHNGALHFIGLFSDGNVHSHIDHLKKMIEYAAKTEGIRKIRIHILLDGRDVGETSALDYVIPFEEFLKKIRAETGADCRIASGGGRMVITMDRYEANWKMVELGWKTHVAGEGRRFRSAQEAIETYRKEIPGVIDQDIPPFVIADEKGEPVGPIRDGDGVIFFNFRGDRAIEISRAFEEENFTAFERVPRPKVAFAGMMEYDGDLHIPKTYLVEPPHISDTMGELLCRRGIRQMAIAETQKFGHVTYFWNGNRSGKFDEKLETYTEIPSDIVPFEQRPWMKAAEVTDRLLEGIRSGSYDLIRVNYANGDMVGHTGILQAAVIAGETVDLCLGRIIPAIEETRGILIVTADHGNLEEMFERDKKTGQIVRDEQGRPKAKTAHTLNPVPFIIYDPAGKEKIKFNPRVKTPSLTNIAATCFQLLGLEPPEIYDPPLLIFEDKGN</sequence>
<feature type="binding site" evidence="13">
    <location>
        <position position="498"/>
    </location>
    <ligand>
        <name>Mn(2+)</name>
        <dbReference type="ChEBI" id="CHEBI:29035"/>
        <label>1</label>
    </ligand>
</feature>
<feature type="binding site" evidence="13">
    <location>
        <position position="74"/>
    </location>
    <ligand>
        <name>Mn(2+)</name>
        <dbReference type="ChEBI" id="CHEBI:29035"/>
        <label>2</label>
    </ligand>
</feature>